<accession>A0A103ZHY3</accession>
<sequence>MNAKHTPIAGFRIARAMAKRGRPANRHRLALVSEARQLLDTLVANELHRSLARVMRQSAIGHDTRPADMPASPPRRAVFNVGRIDLSKCQLPVESIADIEASGRRETLMHFGHDPDA</sequence>
<dbReference type="EMBL" id="LOYH01000062">
    <property type="protein sequence ID" value="KVK80169.1"/>
    <property type="molecule type" value="Genomic_DNA"/>
</dbReference>
<dbReference type="AlphaFoldDB" id="A0A103ZHY3"/>
<dbReference type="Proteomes" id="UP000069001">
    <property type="component" value="Unassembled WGS sequence"/>
</dbReference>
<reference evidence="1 2" key="1">
    <citation type="submission" date="2015-11" db="EMBL/GenBank/DDBJ databases">
        <title>Expanding the genomic diversity of Burkholderia species for the development of highly accurate diagnostics.</title>
        <authorList>
            <person name="Sahl J."/>
            <person name="Keim P."/>
            <person name="Wagner D."/>
        </authorList>
    </citation>
    <scope>NUCLEOTIDE SEQUENCE [LARGE SCALE GENOMIC DNA]</scope>
    <source>
        <strain evidence="1 2">MSMB1302</strain>
    </source>
</reference>
<name>A0A103ZHY3_BURCE</name>
<comment type="caution">
    <text evidence="1">The sequence shown here is derived from an EMBL/GenBank/DDBJ whole genome shotgun (WGS) entry which is preliminary data.</text>
</comment>
<proteinExistence type="predicted"/>
<evidence type="ECO:0000313" key="2">
    <source>
        <dbReference type="Proteomes" id="UP000069001"/>
    </source>
</evidence>
<dbReference type="RefSeq" id="WP_059523854.1">
    <property type="nucleotide sequence ID" value="NZ_LOXZ01000030.1"/>
</dbReference>
<evidence type="ECO:0000313" key="1">
    <source>
        <dbReference type="EMBL" id="KVK80169.1"/>
    </source>
</evidence>
<organism evidence="1 2">
    <name type="scientific">Burkholderia cepacia</name>
    <name type="common">Pseudomonas cepacia</name>
    <dbReference type="NCBI Taxonomy" id="292"/>
    <lineage>
        <taxon>Bacteria</taxon>
        <taxon>Pseudomonadati</taxon>
        <taxon>Pseudomonadota</taxon>
        <taxon>Betaproteobacteria</taxon>
        <taxon>Burkholderiales</taxon>
        <taxon>Burkholderiaceae</taxon>
        <taxon>Burkholderia</taxon>
        <taxon>Burkholderia cepacia complex</taxon>
    </lineage>
</organism>
<gene>
    <name evidence="1" type="ORF">WS90_02190</name>
</gene>
<protein>
    <submittedName>
        <fullName evidence="1">Uncharacterized protein</fullName>
    </submittedName>
</protein>